<dbReference type="EMBL" id="BAABUK010000015">
    <property type="protein sequence ID" value="GAA5812948.1"/>
    <property type="molecule type" value="Genomic_DNA"/>
</dbReference>
<proteinExistence type="predicted"/>
<accession>A0ABP9Z1F9</accession>
<reference evidence="1 2" key="1">
    <citation type="submission" date="2024-04" db="EMBL/GenBank/DDBJ databases">
        <title>genome sequences of Mucor flavus KT1a and Helicostylum pulchrum KT1b strains isolated from the surface of a dry-aged beef.</title>
        <authorList>
            <person name="Toyotome T."/>
            <person name="Hosono M."/>
            <person name="Torimaru M."/>
            <person name="Fukuda K."/>
            <person name="Mikami N."/>
        </authorList>
    </citation>
    <scope>NUCLEOTIDE SEQUENCE [LARGE SCALE GENOMIC DNA]</scope>
    <source>
        <strain evidence="1 2">KT1a</strain>
    </source>
</reference>
<evidence type="ECO:0000313" key="1">
    <source>
        <dbReference type="EMBL" id="GAA5812948.1"/>
    </source>
</evidence>
<evidence type="ECO:0000313" key="2">
    <source>
        <dbReference type="Proteomes" id="UP001473302"/>
    </source>
</evidence>
<organism evidence="1 2">
    <name type="scientific">Mucor flavus</name>
    <dbReference type="NCBI Taxonomy" id="439312"/>
    <lineage>
        <taxon>Eukaryota</taxon>
        <taxon>Fungi</taxon>
        <taxon>Fungi incertae sedis</taxon>
        <taxon>Mucoromycota</taxon>
        <taxon>Mucoromycotina</taxon>
        <taxon>Mucoromycetes</taxon>
        <taxon>Mucorales</taxon>
        <taxon>Mucorineae</taxon>
        <taxon>Mucoraceae</taxon>
        <taxon>Mucor</taxon>
    </lineage>
</organism>
<dbReference type="Proteomes" id="UP001473302">
    <property type="component" value="Unassembled WGS sequence"/>
</dbReference>
<protein>
    <submittedName>
        <fullName evidence="1">Uncharacterized protein</fullName>
    </submittedName>
</protein>
<gene>
    <name evidence="1" type="ORF">MFLAVUS_006410</name>
</gene>
<comment type="caution">
    <text evidence="1">The sequence shown here is derived from an EMBL/GenBank/DDBJ whole genome shotgun (WGS) entry which is preliminary data.</text>
</comment>
<name>A0ABP9Z1F9_9FUNG</name>
<keyword evidence="2" id="KW-1185">Reference proteome</keyword>
<sequence length="165" mass="18337">MDYFSRNCENFNLEDFFCIYGSNDRATSNELICVVIKNFASSQHDTQQKKAALKIQSENQAIQAKINADNVEKVAVATTQEFEAQVIILNNKRKLQQLLNDEIPLIQTSDSEGSKGLGYSDNASTGSAKLFETLPKSFKFDYLVGPGITAKDVPNVHTLAYFGQD</sequence>